<name>A0AAD5F764_PRUDU</name>
<sequence>MNEGGDNDLSPLHDYVSPPTEPAAMETEVPDDGTEPSAAMVVEEAEMAASVPHLQVHEAAKQAQSEKLPTPKDVAWYDEICQRLLFLLEDWKITESMPSGGPMNPPSMPKVSMAGDEEGSLSVEKTSGR</sequence>
<feature type="region of interest" description="Disordered" evidence="1">
    <location>
        <begin position="1"/>
        <end position="34"/>
    </location>
</feature>
<gene>
    <name evidence="2" type="ORF">L3X38_008786</name>
</gene>
<organism evidence="2 3">
    <name type="scientific">Prunus dulcis</name>
    <name type="common">Almond</name>
    <name type="synonym">Amygdalus dulcis</name>
    <dbReference type="NCBI Taxonomy" id="3755"/>
    <lineage>
        <taxon>Eukaryota</taxon>
        <taxon>Viridiplantae</taxon>
        <taxon>Streptophyta</taxon>
        <taxon>Embryophyta</taxon>
        <taxon>Tracheophyta</taxon>
        <taxon>Spermatophyta</taxon>
        <taxon>Magnoliopsida</taxon>
        <taxon>eudicotyledons</taxon>
        <taxon>Gunneridae</taxon>
        <taxon>Pentapetalae</taxon>
        <taxon>rosids</taxon>
        <taxon>fabids</taxon>
        <taxon>Rosales</taxon>
        <taxon>Rosaceae</taxon>
        <taxon>Amygdaloideae</taxon>
        <taxon>Amygdaleae</taxon>
        <taxon>Prunus</taxon>
    </lineage>
</organism>
<dbReference type="EMBL" id="JAJFAZ020000001">
    <property type="protein sequence ID" value="KAI5355891.1"/>
    <property type="molecule type" value="Genomic_DNA"/>
</dbReference>
<comment type="caution">
    <text evidence="2">The sequence shown here is derived from an EMBL/GenBank/DDBJ whole genome shotgun (WGS) entry which is preliminary data.</text>
</comment>
<feature type="region of interest" description="Disordered" evidence="1">
    <location>
        <begin position="97"/>
        <end position="129"/>
    </location>
</feature>
<evidence type="ECO:0000313" key="3">
    <source>
        <dbReference type="Proteomes" id="UP001054821"/>
    </source>
</evidence>
<keyword evidence="3" id="KW-1185">Reference proteome</keyword>
<reference evidence="2 3" key="1">
    <citation type="journal article" date="2022" name="G3 (Bethesda)">
        <title>Whole-genome sequence and methylome profiling of the almond [Prunus dulcis (Mill.) D.A. Webb] cultivar 'Nonpareil'.</title>
        <authorList>
            <person name="D'Amico-Willman K.M."/>
            <person name="Ouma W.Z."/>
            <person name="Meulia T."/>
            <person name="Sideli G.M."/>
            <person name="Gradziel T.M."/>
            <person name="Fresnedo-Ramirez J."/>
        </authorList>
    </citation>
    <scope>NUCLEOTIDE SEQUENCE [LARGE SCALE GENOMIC DNA]</scope>
    <source>
        <strain evidence="2">Clone GOH B32 T37-40</strain>
    </source>
</reference>
<evidence type="ECO:0000256" key="1">
    <source>
        <dbReference type="SAM" id="MobiDB-lite"/>
    </source>
</evidence>
<dbReference type="Proteomes" id="UP001054821">
    <property type="component" value="Chromosome 1"/>
</dbReference>
<accession>A0AAD5F764</accession>
<protein>
    <submittedName>
        <fullName evidence="2">Uncharacterized protein</fullName>
    </submittedName>
</protein>
<evidence type="ECO:0000313" key="2">
    <source>
        <dbReference type="EMBL" id="KAI5355891.1"/>
    </source>
</evidence>
<dbReference type="AlphaFoldDB" id="A0AAD5F764"/>
<proteinExistence type="predicted"/>